<proteinExistence type="predicted"/>
<accession>A0A0A6P887</accession>
<sequence>MLSINLRTDIENSFRNVVQENYNGNWQNAIASFLKLQEKYGWKEQLLEDVTLIRAEVRRKGGISSATIDDVIKKYRNNQQGGSNG</sequence>
<gene>
    <name evidence="1" type="ORF">PN36_07690</name>
</gene>
<reference evidence="1 2" key="1">
    <citation type="journal article" date="2016" name="Front. Microbiol.">
        <title>Single-Cell (Meta-)Genomics of a Dimorphic Candidatus Thiomargarita nelsonii Reveals Genomic Plasticity.</title>
        <authorList>
            <person name="Flood B.E."/>
            <person name="Fliss P."/>
            <person name="Jones D.S."/>
            <person name="Dick G.J."/>
            <person name="Jain S."/>
            <person name="Kaster A.K."/>
            <person name="Winkel M."/>
            <person name="Mussmann M."/>
            <person name="Bailey J."/>
        </authorList>
    </citation>
    <scope>NUCLEOTIDE SEQUENCE [LARGE SCALE GENOMIC DNA]</scope>
    <source>
        <strain evidence="1">Hydrate Ridge</strain>
    </source>
</reference>
<keyword evidence="2" id="KW-1185">Reference proteome</keyword>
<evidence type="ECO:0000313" key="1">
    <source>
        <dbReference type="EMBL" id="KHD07020.1"/>
    </source>
</evidence>
<organism evidence="1 2">
    <name type="scientific">Candidatus Thiomargarita nelsonii</name>
    <dbReference type="NCBI Taxonomy" id="1003181"/>
    <lineage>
        <taxon>Bacteria</taxon>
        <taxon>Pseudomonadati</taxon>
        <taxon>Pseudomonadota</taxon>
        <taxon>Gammaproteobacteria</taxon>
        <taxon>Thiotrichales</taxon>
        <taxon>Thiotrichaceae</taxon>
        <taxon>Thiomargarita</taxon>
    </lineage>
</organism>
<dbReference type="AlphaFoldDB" id="A0A0A6P887"/>
<evidence type="ECO:0000313" key="2">
    <source>
        <dbReference type="Proteomes" id="UP000030428"/>
    </source>
</evidence>
<dbReference type="EMBL" id="JSZA02000022">
    <property type="protein sequence ID" value="KHD07020.1"/>
    <property type="molecule type" value="Genomic_DNA"/>
</dbReference>
<dbReference type="Proteomes" id="UP000030428">
    <property type="component" value="Unassembled WGS sequence"/>
</dbReference>
<comment type="caution">
    <text evidence="1">The sequence shown here is derived from an EMBL/GenBank/DDBJ whole genome shotgun (WGS) entry which is preliminary data.</text>
</comment>
<name>A0A0A6P887_9GAMM</name>
<protein>
    <submittedName>
        <fullName evidence="1">Uncharacterized protein</fullName>
    </submittedName>
</protein>